<proteinExistence type="predicted"/>
<protein>
    <submittedName>
        <fullName evidence="1">16683_t:CDS:1</fullName>
    </submittedName>
</protein>
<dbReference type="EMBL" id="CAJVPU010005060">
    <property type="protein sequence ID" value="CAG8542312.1"/>
    <property type="molecule type" value="Genomic_DNA"/>
</dbReference>
<reference evidence="1" key="1">
    <citation type="submission" date="2021-06" db="EMBL/GenBank/DDBJ databases">
        <authorList>
            <person name="Kallberg Y."/>
            <person name="Tangrot J."/>
            <person name="Rosling A."/>
        </authorList>
    </citation>
    <scope>NUCLEOTIDE SEQUENCE</scope>
    <source>
        <strain evidence="1">IL203A</strain>
    </source>
</reference>
<evidence type="ECO:0000313" key="2">
    <source>
        <dbReference type="Proteomes" id="UP000789702"/>
    </source>
</evidence>
<name>A0ACA9LQ71_9GLOM</name>
<gene>
    <name evidence="1" type="ORF">DHETER_LOCUS4859</name>
</gene>
<sequence>MHSSRANKLNQEEPRSSKIHNYLKFMDLLTINNHSQSPNGLNHQNVADSSSFSRFSIKLPKKFYPAKQKSIKAFKSKNYEEVIKYSTEFLDKYPDSYSIRCDRSEAYMNLREYEYAKQDLDIAIRYKPKKERGFYLRGMVHDKLNHPNDSIKDLSRAIKIKFNDQLTLEAFKICAKHYKDFGKFNDAIECLGSALRLESHDVWALKTRGTMYFEKGKYSLALKDLTALLKVEGTNIEALELRGIVYVKLDRYDSALNDFNTALRLKPNLLLSLAYRSKIFRIEKRYVDALGDIEKYLKFGGELNVSVLKNRGLVYRGLARSKEALADFTAALQKERKGSIFRHRAHVYKTLRQYQEALYDLDQAIEIKMTDKEAIAMRLTMSLLVTPDDVNALADRGTVYYAMGELNEAMADLNKALSINSNHVSALLTRAKVYRSQKEYKLALKDLDIAIQTDSSKPRLYRNRGKILLKRATLCERLKKYHECLDDWTTILKHKPNDIQILQNRGKILMKLCRYEEAKSDFDQILKIDAQNIEIIALRAEILQEQNKYDEAINELTDAINKFGDKGHLLAIRGGIHMMKKEFDESLQDLNGALNIEYNSSSDDSQSLKDLGFISNSLNFLDNEEKMEVKEEIVTSPKCYVKSHVLALSYRGSVYRNKKDYDKALIDLNTVLNNEPNNAFALYERSSIYRDNKQFDEAWMDIERALKDNVLDNAWIDIEKVLKVDIEVDTEISRLMINLEYDLS</sequence>
<evidence type="ECO:0000313" key="1">
    <source>
        <dbReference type="EMBL" id="CAG8542312.1"/>
    </source>
</evidence>
<organism evidence="1 2">
    <name type="scientific">Dentiscutata heterogama</name>
    <dbReference type="NCBI Taxonomy" id="1316150"/>
    <lineage>
        <taxon>Eukaryota</taxon>
        <taxon>Fungi</taxon>
        <taxon>Fungi incertae sedis</taxon>
        <taxon>Mucoromycota</taxon>
        <taxon>Glomeromycotina</taxon>
        <taxon>Glomeromycetes</taxon>
        <taxon>Diversisporales</taxon>
        <taxon>Gigasporaceae</taxon>
        <taxon>Dentiscutata</taxon>
    </lineage>
</organism>
<accession>A0ACA9LQ71</accession>
<dbReference type="Proteomes" id="UP000789702">
    <property type="component" value="Unassembled WGS sequence"/>
</dbReference>
<keyword evidence="2" id="KW-1185">Reference proteome</keyword>
<comment type="caution">
    <text evidence="1">The sequence shown here is derived from an EMBL/GenBank/DDBJ whole genome shotgun (WGS) entry which is preliminary data.</text>
</comment>